<reference evidence="1" key="1">
    <citation type="submission" date="2021-02" db="EMBL/GenBank/DDBJ databases">
        <authorList>
            <person name="Nowell W R."/>
        </authorList>
    </citation>
    <scope>NUCLEOTIDE SEQUENCE</scope>
</reference>
<sequence length="178" mass="20668">MINIFYKYCFDHSVLPKFYRIEKETNQKCYLELASSVVSMDELKQKYKTMSEIMEQKLIAMNATTEQLENDKLNKIKSKDDAKLLKIYNMVIVCCPNDTLSVHCLADRLIDEGYLVCIDDTNQLPLTTGANFEKTDLLLIYFSKEYSENADRMTQLKLIKASGKKIIPILDGYYRCLL</sequence>
<comment type="caution">
    <text evidence="1">The sequence shown here is derived from an EMBL/GenBank/DDBJ whole genome shotgun (WGS) entry which is preliminary data.</text>
</comment>
<evidence type="ECO:0000313" key="1">
    <source>
        <dbReference type="EMBL" id="CAF1485869.1"/>
    </source>
</evidence>
<accession>A0A815S490</accession>
<dbReference type="OrthoDB" id="10359845at2759"/>
<gene>
    <name evidence="1" type="ORF">RFH988_LOCUS38196</name>
</gene>
<proteinExistence type="predicted"/>
<organism evidence="1 2">
    <name type="scientific">Rotaria sordida</name>
    <dbReference type="NCBI Taxonomy" id="392033"/>
    <lineage>
        <taxon>Eukaryota</taxon>
        <taxon>Metazoa</taxon>
        <taxon>Spiralia</taxon>
        <taxon>Gnathifera</taxon>
        <taxon>Rotifera</taxon>
        <taxon>Eurotatoria</taxon>
        <taxon>Bdelloidea</taxon>
        <taxon>Philodinida</taxon>
        <taxon>Philodinidae</taxon>
        <taxon>Rotaria</taxon>
    </lineage>
</organism>
<dbReference type="EMBL" id="CAJNOO010008786">
    <property type="protein sequence ID" value="CAF1485869.1"/>
    <property type="molecule type" value="Genomic_DNA"/>
</dbReference>
<dbReference type="InterPro" id="IPR035897">
    <property type="entry name" value="Toll_tir_struct_dom_sf"/>
</dbReference>
<dbReference type="SUPFAM" id="SSF52200">
    <property type="entry name" value="Toll/Interleukin receptor TIR domain"/>
    <property type="match status" value="1"/>
</dbReference>
<evidence type="ECO:0000313" key="2">
    <source>
        <dbReference type="Proteomes" id="UP000663882"/>
    </source>
</evidence>
<protein>
    <submittedName>
        <fullName evidence="1">Uncharacterized protein</fullName>
    </submittedName>
</protein>
<dbReference type="Proteomes" id="UP000663882">
    <property type="component" value="Unassembled WGS sequence"/>
</dbReference>
<dbReference type="AlphaFoldDB" id="A0A815S490"/>
<name>A0A815S490_9BILA</name>